<protein>
    <recommendedName>
        <fullName evidence="4">Outer membrane protein beta-barrel domain-containing protein</fullName>
    </recommendedName>
</protein>
<evidence type="ECO:0008006" key="4">
    <source>
        <dbReference type="Google" id="ProtNLM"/>
    </source>
</evidence>
<dbReference type="EMBL" id="CP059735">
    <property type="protein sequence ID" value="WDD99854.1"/>
    <property type="molecule type" value="Genomic_DNA"/>
</dbReference>
<gene>
    <name evidence="2" type="ORF">SG35_004075</name>
</gene>
<dbReference type="InterPro" id="IPR011250">
    <property type="entry name" value="OMP/PagP_B-barrel"/>
</dbReference>
<dbReference type="AlphaFoldDB" id="A0AAE9YT79"/>
<evidence type="ECO:0000313" key="2">
    <source>
        <dbReference type="EMBL" id="WDD99854.1"/>
    </source>
</evidence>
<keyword evidence="1" id="KW-0732">Signal</keyword>
<name>A0AAE9YT79_9GAMM</name>
<evidence type="ECO:0000313" key="3">
    <source>
        <dbReference type="Proteomes" id="UP000032568"/>
    </source>
</evidence>
<reference evidence="2 3" key="1">
    <citation type="journal article" date="2015" name="Genome Announc.">
        <title>Draft Genome Sequences of Marine Isolates of Thalassomonas viridans and Thalassomonas actiniarum.</title>
        <authorList>
            <person name="Olonade I."/>
            <person name="van Zyl L.J."/>
            <person name="Trindade M."/>
        </authorList>
    </citation>
    <scope>NUCLEOTIDE SEQUENCE [LARGE SCALE GENOMIC DNA]</scope>
    <source>
        <strain evidence="2 3">A5K-106</strain>
    </source>
</reference>
<dbReference type="Gene3D" id="2.40.160.20">
    <property type="match status" value="1"/>
</dbReference>
<dbReference type="KEGG" id="tact:SG35_004075"/>
<feature type="chain" id="PRO_5042190580" description="Outer membrane protein beta-barrel domain-containing protein" evidence="1">
    <location>
        <begin position="24"/>
        <end position="211"/>
    </location>
</feature>
<reference evidence="2 3" key="2">
    <citation type="journal article" date="2022" name="Mar. Drugs">
        <title>Bioassay-Guided Fractionation Leads to the Detection of Cholic Acid Generated by the Rare Thalassomonas sp.</title>
        <authorList>
            <person name="Pheiffer F."/>
            <person name="Schneider Y.K."/>
            <person name="Hansen E.H."/>
            <person name="Andersen J.H."/>
            <person name="Isaksson J."/>
            <person name="Busche T."/>
            <person name="R C."/>
            <person name="Kalinowski J."/>
            <person name="Zyl L.V."/>
            <person name="Trindade M."/>
        </authorList>
    </citation>
    <scope>NUCLEOTIDE SEQUENCE [LARGE SCALE GENOMIC DNA]</scope>
    <source>
        <strain evidence="2 3">A5K-106</strain>
    </source>
</reference>
<dbReference type="RefSeq" id="WP_044831910.1">
    <property type="nucleotide sequence ID" value="NZ_CP059735.1"/>
</dbReference>
<keyword evidence="3" id="KW-1185">Reference proteome</keyword>
<proteinExistence type="predicted"/>
<evidence type="ECO:0000256" key="1">
    <source>
        <dbReference type="SAM" id="SignalP"/>
    </source>
</evidence>
<dbReference type="SUPFAM" id="SSF56925">
    <property type="entry name" value="OMPA-like"/>
    <property type="match status" value="1"/>
</dbReference>
<accession>A0AAE9YT79</accession>
<dbReference type="Proteomes" id="UP000032568">
    <property type="component" value="Chromosome"/>
</dbReference>
<sequence length="211" mass="23290">MCKALSLSFILSVVVFSPLDALAHDNQNLEFTPFVGYRLDGDFEQTDPATGIETELSLEDKSSYGFSIAWPYSDQRQGEFLISHYQTDFTSHNASSFSTHNKIDVTYLHIGGNVPLTHVPVPIKFSGGLGLTYLAPQSSRFDSESQFSINLGLQTRLPINEQLAFRVDARVFATFFDSDGELFCSNQGCIASVSSDLWLQGEITAGLSFSF</sequence>
<organism evidence="2 3">
    <name type="scientific">Thalassomonas actiniarum</name>
    <dbReference type="NCBI Taxonomy" id="485447"/>
    <lineage>
        <taxon>Bacteria</taxon>
        <taxon>Pseudomonadati</taxon>
        <taxon>Pseudomonadota</taxon>
        <taxon>Gammaproteobacteria</taxon>
        <taxon>Alteromonadales</taxon>
        <taxon>Colwelliaceae</taxon>
        <taxon>Thalassomonas</taxon>
    </lineage>
</organism>
<feature type="signal peptide" evidence="1">
    <location>
        <begin position="1"/>
        <end position="23"/>
    </location>
</feature>